<proteinExistence type="predicted"/>
<dbReference type="SUPFAM" id="SSF51735">
    <property type="entry name" value="NAD(P)-binding Rossmann-fold domains"/>
    <property type="match status" value="1"/>
</dbReference>
<protein>
    <submittedName>
        <fullName evidence="3">1,5-anhydro-D-fructose reductase</fullName>
        <ecNumber evidence="3">1.1.1.292</ecNumber>
    </submittedName>
</protein>
<keyword evidence="3" id="KW-0560">Oxidoreductase</keyword>
<dbReference type="Gene3D" id="3.40.50.720">
    <property type="entry name" value="NAD(P)-binding Rossmann-like Domain"/>
    <property type="match status" value="1"/>
</dbReference>
<accession>A0A143PK22</accession>
<dbReference type="OrthoDB" id="9815825at2"/>
<evidence type="ECO:0000313" key="3">
    <source>
        <dbReference type="EMBL" id="AMY08600.1"/>
    </source>
</evidence>
<dbReference type="InterPro" id="IPR051450">
    <property type="entry name" value="Gfo/Idh/MocA_Oxidoreductases"/>
</dbReference>
<dbReference type="InterPro" id="IPR055170">
    <property type="entry name" value="GFO_IDH_MocA-like_dom"/>
</dbReference>
<dbReference type="KEGG" id="abac:LuPra_01804"/>
<dbReference type="Gene3D" id="3.30.360.10">
    <property type="entry name" value="Dihydrodipicolinate Reductase, domain 2"/>
    <property type="match status" value="1"/>
</dbReference>
<dbReference type="RefSeq" id="WP_110170425.1">
    <property type="nucleotide sequence ID" value="NZ_CP015136.1"/>
</dbReference>
<dbReference type="GO" id="GO:0033712">
    <property type="term" value="F:1,5-anhydro-D-fructose reductase (1,5-anhydro-D-mannitol-forming) activity"/>
    <property type="evidence" value="ECO:0007669"/>
    <property type="project" value="UniProtKB-EC"/>
</dbReference>
<sequence length="355" mass="38796">MPPKTYRVAVLGLGHWYSAYGLARALPEYPRAHLVVAAEPDRRRLDAYCGTFGIEGVTDYDAVIGRDDIDIVHIASPVCDIPDLTMRAARAGKHVVMGKPMAMTVAEADEMVAVVEASGVVCVPFQGLMRLRHQSLKTRLDAGEIGDLAVLHQTGRWAIAEDWFQSGTPGWFVDPAKVPGGAFIDEGIYWIDLFRWLAGSEVIEVDARMRNIVHLDIAVEDWGLATFTFANGIIATLEASWTINAPRKTGPSPKHNSVVRLEMVGTRGELMEQWFRSPGGAVLAAGAEDWVFERRGEAFGPPSPFPLNHLVDCIDSGRPPLATVRDARDAFVVAMTAYQSAREGRPIRLSGAPQP</sequence>
<dbReference type="SUPFAM" id="SSF55347">
    <property type="entry name" value="Glyceraldehyde-3-phosphate dehydrogenase-like, C-terminal domain"/>
    <property type="match status" value="1"/>
</dbReference>
<evidence type="ECO:0000259" key="1">
    <source>
        <dbReference type="Pfam" id="PF01408"/>
    </source>
</evidence>
<dbReference type="EC" id="1.1.1.292" evidence="3"/>
<dbReference type="STRING" id="1855912.LuPra_01804"/>
<feature type="domain" description="GFO/IDH/MocA-like oxidoreductase" evidence="2">
    <location>
        <begin position="133"/>
        <end position="270"/>
    </location>
</feature>
<reference evidence="3 4" key="1">
    <citation type="journal article" date="2016" name="Genome Announc.">
        <title>First Complete Genome Sequence of a Subdivision 6 Acidobacterium Strain.</title>
        <authorList>
            <person name="Huang S."/>
            <person name="Vieira S."/>
            <person name="Bunk B."/>
            <person name="Riedel T."/>
            <person name="Sproer C."/>
            <person name="Overmann J."/>
        </authorList>
    </citation>
    <scope>NUCLEOTIDE SEQUENCE [LARGE SCALE GENOMIC DNA]</scope>
    <source>
        <strain evidence="4">DSM 100886 HEG_-6_39</strain>
    </source>
</reference>
<dbReference type="EMBL" id="CP015136">
    <property type="protein sequence ID" value="AMY08600.1"/>
    <property type="molecule type" value="Genomic_DNA"/>
</dbReference>
<evidence type="ECO:0000313" key="4">
    <source>
        <dbReference type="Proteomes" id="UP000076079"/>
    </source>
</evidence>
<feature type="domain" description="Gfo/Idh/MocA-like oxidoreductase N-terminal" evidence="1">
    <location>
        <begin position="7"/>
        <end position="122"/>
    </location>
</feature>
<organism evidence="3 4">
    <name type="scientific">Luteitalea pratensis</name>
    <dbReference type="NCBI Taxonomy" id="1855912"/>
    <lineage>
        <taxon>Bacteria</taxon>
        <taxon>Pseudomonadati</taxon>
        <taxon>Acidobacteriota</taxon>
        <taxon>Vicinamibacteria</taxon>
        <taxon>Vicinamibacterales</taxon>
        <taxon>Vicinamibacteraceae</taxon>
        <taxon>Luteitalea</taxon>
    </lineage>
</organism>
<dbReference type="GO" id="GO:0000166">
    <property type="term" value="F:nucleotide binding"/>
    <property type="evidence" value="ECO:0007669"/>
    <property type="project" value="InterPro"/>
</dbReference>
<name>A0A143PK22_LUTPR</name>
<dbReference type="InterPro" id="IPR000683">
    <property type="entry name" value="Gfo/Idh/MocA-like_OxRdtase_N"/>
</dbReference>
<dbReference type="Pfam" id="PF01408">
    <property type="entry name" value="GFO_IDH_MocA"/>
    <property type="match status" value="1"/>
</dbReference>
<gene>
    <name evidence="3" type="primary">afr_2</name>
    <name evidence="3" type="ORF">LuPra_01804</name>
</gene>
<keyword evidence="4" id="KW-1185">Reference proteome</keyword>
<evidence type="ECO:0000259" key="2">
    <source>
        <dbReference type="Pfam" id="PF22725"/>
    </source>
</evidence>
<dbReference type="PANTHER" id="PTHR43377">
    <property type="entry name" value="BILIVERDIN REDUCTASE A"/>
    <property type="match status" value="1"/>
</dbReference>
<dbReference type="Pfam" id="PF22725">
    <property type="entry name" value="GFO_IDH_MocA_C3"/>
    <property type="match status" value="1"/>
</dbReference>
<dbReference type="PANTHER" id="PTHR43377:SF1">
    <property type="entry name" value="BILIVERDIN REDUCTASE A"/>
    <property type="match status" value="1"/>
</dbReference>
<dbReference type="Proteomes" id="UP000076079">
    <property type="component" value="Chromosome"/>
</dbReference>
<reference evidence="4" key="2">
    <citation type="submission" date="2016-04" db="EMBL/GenBank/DDBJ databases">
        <title>First Complete Genome Sequence of a Subdivision 6 Acidobacterium.</title>
        <authorList>
            <person name="Huang S."/>
            <person name="Vieira S."/>
            <person name="Bunk B."/>
            <person name="Riedel T."/>
            <person name="Sproeer C."/>
            <person name="Overmann J."/>
        </authorList>
    </citation>
    <scope>NUCLEOTIDE SEQUENCE [LARGE SCALE GENOMIC DNA]</scope>
    <source>
        <strain evidence="4">DSM 100886 HEG_-6_39</strain>
    </source>
</reference>
<dbReference type="InterPro" id="IPR036291">
    <property type="entry name" value="NAD(P)-bd_dom_sf"/>
</dbReference>
<dbReference type="AlphaFoldDB" id="A0A143PK22"/>